<organism evidence="2">
    <name type="scientific">Entamoeba dispar (strain ATCC PRA-260 / SAW760)</name>
    <dbReference type="NCBI Taxonomy" id="370354"/>
    <lineage>
        <taxon>Eukaryota</taxon>
        <taxon>Amoebozoa</taxon>
        <taxon>Evosea</taxon>
        <taxon>Archamoebae</taxon>
        <taxon>Mastigamoebida</taxon>
        <taxon>Entamoebidae</taxon>
        <taxon>Entamoeba</taxon>
    </lineage>
</organism>
<evidence type="ECO:0000313" key="1">
    <source>
        <dbReference type="EMBL" id="EDR26822.1"/>
    </source>
</evidence>
<gene>
    <name evidence="1" type="ORF">EDI_252870</name>
</gene>
<dbReference type="AlphaFoldDB" id="B0EF92"/>
<dbReference type="EMBL" id="DS549025">
    <property type="protein sequence ID" value="EDR26822.1"/>
    <property type="molecule type" value="Genomic_DNA"/>
</dbReference>
<dbReference type="Proteomes" id="UP000008076">
    <property type="component" value="Unassembled WGS sequence"/>
</dbReference>
<protein>
    <submittedName>
        <fullName evidence="1">Uncharacterized protein</fullName>
    </submittedName>
</protein>
<dbReference type="RefSeq" id="XP_001736934.1">
    <property type="nucleotide sequence ID" value="XM_001736882.1"/>
</dbReference>
<dbReference type="KEGG" id="edi:EDI_252870"/>
<dbReference type="VEuPathDB" id="AmoebaDB:EDI_252870"/>
<accession>B0EF92</accession>
<proteinExistence type="predicted"/>
<name>B0EF92_ENTDS</name>
<evidence type="ECO:0000313" key="2">
    <source>
        <dbReference type="Proteomes" id="UP000008076"/>
    </source>
</evidence>
<keyword evidence="2" id="KW-1185">Reference proteome</keyword>
<reference evidence="2" key="1">
    <citation type="submission" date="2007-12" db="EMBL/GenBank/DDBJ databases">
        <title>Annotation of Entamoeba dispar SAW760.</title>
        <authorList>
            <person name="Lorenzi H."/>
            <person name="Inman J."/>
            <person name="Schobel S."/>
            <person name="Amedeo P."/>
            <person name="Caler E."/>
        </authorList>
    </citation>
    <scope>NUCLEOTIDE SEQUENCE [LARGE SCALE GENOMIC DNA]</scope>
    <source>
        <strain evidence="2">ATCC PRA-260 / SAW760</strain>
    </source>
</reference>
<dbReference type="GeneID" id="5881949"/>
<sequence length="198" mass="22613">MLIDQLDSISLDKCYCVGIVYISEDTLTINKLIQLKKEPSSSYLDFINLLGKSNDSKVIEYKIQYQTIHYIDYHQVLKTQTTKIDEVLYNNILVVFTTFIGYNPTHLLNSKVKTIFVVCLISGVYHISIWQYKKLGIGVIQNNSVLSPCDVKSFFSYSILSINSYLSDSENLLMERESLLNKILCVSSQLDVGLKSQK</sequence>